<dbReference type="Gene3D" id="3.40.640.10">
    <property type="entry name" value="Type I PLP-dependent aspartate aminotransferase-like (Major domain)"/>
    <property type="match status" value="2"/>
</dbReference>
<keyword evidence="8" id="KW-1185">Reference proteome</keyword>
<sequence length="311" mass="33811">MENSQDTSAHRELRNISSSLHSVLDRLTSTTQDVADEPPVKMAERDDYELVHKLSVPDHSSTIGEAMEEMLTICDYRIRMNHPRFMGFIPSPASAYSWLGDTIPNAFNNFASSRLPGSGASMVEKTLIEWLAERVGLPSSAGGLFVSGGSIANLTAMVLARDQILQSGQQSSGVAYLSDQAHTEAIREDRDAGLVPFVVVATCGTTNTGTVDPIPEPSPICKKEGLWLHVDGAYGASAALSKSHSHLTKDLHLADSLAWDGHKWLFQIYDCGIVLVKGKEHFLESFSLVVPTSAISVEMRQYPTPGTLELK</sequence>
<comment type="cofactor">
    <cofactor evidence="1 6">
        <name>pyridoxal 5'-phosphate</name>
        <dbReference type="ChEBI" id="CHEBI:597326"/>
    </cofactor>
</comment>
<name>A0ABR0SY24_9HYPO</name>
<dbReference type="Proteomes" id="UP001338125">
    <property type="component" value="Unassembled WGS sequence"/>
</dbReference>
<evidence type="ECO:0000256" key="6">
    <source>
        <dbReference type="RuleBase" id="RU000382"/>
    </source>
</evidence>
<evidence type="ECO:0000313" key="8">
    <source>
        <dbReference type="Proteomes" id="UP001338125"/>
    </source>
</evidence>
<dbReference type="EMBL" id="JAVFKD010000002">
    <property type="protein sequence ID" value="KAK5996904.1"/>
    <property type="molecule type" value="Genomic_DNA"/>
</dbReference>
<evidence type="ECO:0000256" key="5">
    <source>
        <dbReference type="ARBA" id="ARBA00023239"/>
    </source>
</evidence>
<organism evidence="7 8">
    <name type="scientific">Cladobotryum mycophilum</name>
    <dbReference type="NCBI Taxonomy" id="491253"/>
    <lineage>
        <taxon>Eukaryota</taxon>
        <taxon>Fungi</taxon>
        <taxon>Dikarya</taxon>
        <taxon>Ascomycota</taxon>
        <taxon>Pezizomycotina</taxon>
        <taxon>Sordariomycetes</taxon>
        <taxon>Hypocreomycetidae</taxon>
        <taxon>Hypocreales</taxon>
        <taxon>Hypocreaceae</taxon>
        <taxon>Cladobotryum</taxon>
    </lineage>
</organism>
<protein>
    <submittedName>
        <fullName evidence="7">Tryptophan decarboxylase</fullName>
    </submittedName>
</protein>
<dbReference type="PROSITE" id="PS00392">
    <property type="entry name" value="DDC_GAD_HDC_YDC"/>
    <property type="match status" value="1"/>
</dbReference>
<dbReference type="InterPro" id="IPR015424">
    <property type="entry name" value="PyrdxlP-dep_Trfase"/>
</dbReference>
<dbReference type="Pfam" id="PF00282">
    <property type="entry name" value="Pyridoxal_deC"/>
    <property type="match status" value="1"/>
</dbReference>
<evidence type="ECO:0000256" key="2">
    <source>
        <dbReference type="ARBA" id="ARBA00009533"/>
    </source>
</evidence>
<accession>A0ABR0SY24</accession>
<comment type="caution">
    <text evidence="7">The sequence shown here is derived from an EMBL/GenBank/DDBJ whole genome shotgun (WGS) entry which is preliminary data.</text>
</comment>
<dbReference type="InterPro" id="IPR002129">
    <property type="entry name" value="PyrdxlP-dep_de-COase"/>
</dbReference>
<keyword evidence="3" id="KW-0210">Decarboxylase</keyword>
<evidence type="ECO:0000256" key="4">
    <source>
        <dbReference type="ARBA" id="ARBA00022898"/>
    </source>
</evidence>
<dbReference type="PANTHER" id="PTHR45677:SF8">
    <property type="entry name" value="CYSTEINE SULFINIC ACID DECARBOXYLASE"/>
    <property type="match status" value="1"/>
</dbReference>
<dbReference type="SUPFAM" id="SSF53383">
    <property type="entry name" value="PLP-dependent transferases"/>
    <property type="match status" value="1"/>
</dbReference>
<evidence type="ECO:0000256" key="1">
    <source>
        <dbReference type="ARBA" id="ARBA00001933"/>
    </source>
</evidence>
<evidence type="ECO:0000256" key="3">
    <source>
        <dbReference type="ARBA" id="ARBA00022793"/>
    </source>
</evidence>
<gene>
    <name evidence="7" type="ORF">PT974_02251</name>
</gene>
<proteinExistence type="inferred from homology"/>
<comment type="similarity">
    <text evidence="2 6">Belongs to the group II decarboxylase family.</text>
</comment>
<dbReference type="InterPro" id="IPR021115">
    <property type="entry name" value="Pyridoxal-P_BS"/>
</dbReference>
<keyword evidence="5 6" id="KW-0456">Lyase</keyword>
<keyword evidence="4 6" id="KW-0663">Pyridoxal phosphate</keyword>
<dbReference type="PANTHER" id="PTHR45677">
    <property type="entry name" value="GLUTAMATE DECARBOXYLASE-RELATED"/>
    <property type="match status" value="1"/>
</dbReference>
<evidence type="ECO:0000313" key="7">
    <source>
        <dbReference type="EMBL" id="KAK5996904.1"/>
    </source>
</evidence>
<dbReference type="InterPro" id="IPR015421">
    <property type="entry name" value="PyrdxlP-dep_Trfase_major"/>
</dbReference>
<dbReference type="Gene3D" id="3.90.1150.170">
    <property type="match status" value="1"/>
</dbReference>
<reference evidence="7 8" key="1">
    <citation type="submission" date="2024-01" db="EMBL/GenBank/DDBJ databases">
        <title>Complete genome of Cladobotryum mycophilum ATHUM6906.</title>
        <authorList>
            <person name="Christinaki A.C."/>
            <person name="Myridakis A.I."/>
            <person name="Kouvelis V.N."/>
        </authorList>
    </citation>
    <scope>NUCLEOTIDE SEQUENCE [LARGE SCALE GENOMIC DNA]</scope>
    <source>
        <strain evidence="7 8">ATHUM6906</strain>
    </source>
</reference>